<comment type="caution">
    <text evidence="10">The sequence shown here is derived from an EMBL/GenBank/DDBJ whole genome shotgun (WGS) entry which is preliminary data.</text>
</comment>
<keyword evidence="11" id="KW-1185">Reference proteome</keyword>
<sequence length="153" mass="16765">MGKFAAGGIFAGLLGIDQAVKQYIEENYDEEREEKTKIPGVLLRKFYNKGLIFSSFEKHSGLPLKVSLIGTGVIFLADVKVFLCKGRKLCKAGLTLVTAGAISNTYDRIMKGAVVDYIGYDGKHKLLRSLTANLADFYVVIGIMLAQLGRGKR</sequence>
<evidence type="ECO:0000256" key="4">
    <source>
        <dbReference type="ARBA" id="ARBA00022692"/>
    </source>
</evidence>
<evidence type="ECO:0000313" key="11">
    <source>
        <dbReference type="Proteomes" id="UP000647235"/>
    </source>
</evidence>
<evidence type="ECO:0000256" key="8">
    <source>
        <dbReference type="ARBA" id="ARBA00023136"/>
    </source>
</evidence>
<evidence type="ECO:0000256" key="2">
    <source>
        <dbReference type="ARBA" id="ARBA00022475"/>
    </source>
</evidence>
<accession>A0ABR7EWV3</accession>
<gene>
    <name evidence="10" type="ORF">H8S07_07860</name>
</gene>
<dbReference type="PANTHER" id="PTHR33695:SF1">
    <property type="entry name" value="LIPOPROTEIN SIGNAL PEPTIDASE"/>
    <property type="match status" value="1"/>
</dbReference>
<evidence type="ECO:0000256" key="9">
    <source>
        <dbReference type="RuleBase" id="RU004181"/>
    </source>
</evidence>
<dbReference type="RefSeq" id="WP_118519461.1">
    <property type="nucleotide sequence ID" value="NZ_JACOOY010000008.1"/>
</dbReference>
<evidence type="ECO:0000256" key="6">
    <source>
        <dbReference type="ARBA" id="ARBA00022801"/>
    </source>
</evidence>
<dbReference type="Proteomes" id="UP000647235">
    <property type="component" value="Unassembled WGS sequence"/>
</dbReference>
<evidence type="ECO:0000313" key="10">
    <source>
        <dbReference type="EMBL" id="MBC5665194.1"/>
    </source>
</evidence>
<keyword evidence="7" id="KW-1133">Transmembrane helix</keyword>
<reference evidence="10 11" key="1">
    <citation type="submission" date="2020-08" db="EMBL/GenBank/DDBJ databases">
        <title>Genome public.</title>
        <authorList>
            <person name="Liu C."/>
            <person name="Sun Q."/>
        </authorList>
    </citation>
    <scope>NUCLEOTIDE SEQUENCE [LARGE SCALE GENOMIC DNA]</scope>
    <source>
        <strain evidence="10 11">NSJ-36</strain>
    </source>
</reference>
<keyword evidence="5" id="KW-0064">Aspartyl protease</keyword>
<evidence type="ECO:0000256" key="7">
    <source>
        <dbReference type="ARBA" id="ARBA00022989"/>
    </source>
</evidence>
<proteinExistence type="inferred from homology"/>
<keyword evidence="8" id="KW-0472">Membrane</keyword>
<evidence type="ECO:0000256" key="1">
    <source>
        <dbReference type="ARBA" id="ARBA00006139"/>
    </source>
</evidence>
<comment type="similarity">
    <text evidence="1 9">Belongs to the peptidase A8 family.</text>
</comment>
<dbReference type="PANTHER" id="PTHR33695">
    <property type="entry name" value="LIPOPROTEIN SIGNAL PEPTIDASE"/>
    <property type="match status" value="1"/>
</dbReference>
<keyword evidence="6" id="KW-0378">Hydrolase</keyword>
<dbReference type="EMBL" id="JACOOY010000008">
    <property type="protein sequence ID" value="MBC5665194.1"/>
    <property type="molecule type" value="Genomic_DNA"/>
</dbReference>
<evidence type="ECO:0000256" key="5">
    <source>
        <dbReference type="ARBA" id="ARBA00022750"/>
    </source>
</evidence>
<dbReference type="InterPro" id="IPR001872">
    <property type="entry name" value="Peptidase_A8"/>
</dbReference>
<keyword evidence="4" id="KW-0812">Transmembrane</keyword>
<dbReference type="PRINTS" id="PR00781">
    <property type="entry name" value="LIPOSIGPTASE"/>
</dbReference>
<keyword evidence="3" id="KW-0645">Protease</keyword>
<keyword evidence="2" id="KW-1003">Cell membrane</keyword>
<organism evidence="10 11">
    <name type="scientific">Dorea hominis</name>
    <dbReference type="NCBI Taxonomy" id="2763040"/>
    <lineage>
        <taxon>Bacteria</taxon>
        <taxon>Bacillati</taxon>
        <taxon>Bacillota</taxon>
        <taxon>Clostridia</taxon>
        <taxon>Lachnospirales</taxon>
        <taxon>Lachnospiraceae</taxon>
        <taxon>Dorea</taxon>
    </lineage>
</organism>
<dbReference type="Pfam" id="PF01252">
    <property type="entry name" value="Peptidase_A8"/>
    <property type="match status" value="1"/>
</dbReference>
<protein>
    <submittedName>
        <fullName evidence="10">Signal peptidase II</fullName>
    </submittedName>
</protein>
<name>A0ABR7EWV3_9FIRM</name>
<evidence type="ECO:0000256" key="3">
    <source>
        <dbReference type="ARBA" id="ARBA00022670"/>
    </source>
</evidence>